<organism evidence="2 3">
    <name type="scientific">Portunus trituberculatus</name>
    <name type="common">Swimming crab</name>
    <name type="synonym">Neptunus trituberculatus</name>
    <dbReference type="NCBI Taxonomy" id="210409"/>
    <lineage>
        <taxon>Eukaryota</taxon>
        <taxon>Metazoa</taxon>
        <taxon>Ecdysozoa</taxon>
        <taxon>Arthropoda</taxon>
        <taxon>Crustacea</taxon>
        <taxon>Multicrustacea</taxon>
        <taxon>Malacostraca</taxon>
        <taxon>Eumalacostraca</taxon>
        <taxon>Eucarida</taxon>
        <taxon>Decapoda</taxon>
        <taxon>Pleocyemata</taxon>
        <taxon>Brachyura</taxon>
        <taxon>Eubrachyura</taxon>
        <taxon>Portunoidea</taxon>
        <taxon>Portunidae</taxon>
        <taxon>Portuninae</taxon>
        <taxon>Portunus</taxon>
    </lineage>
</organism>
<feature type="compositionally biased region" description="Polar residues" evidence="1">
    <location>
        <begin position="33"/>
        <end position="42"/>
    </location>
</feature>
<evidence type="ECO:0000256" key="1">
    <source>
        <dbReference type="SAM" id="MobiDB-lite"/>
    </source>
</evidence>
<proteinExistence type="predicted"/>
<dbReference type="EMBL" id="VSRR010027067">
    <property type="protein sequence ID" value="MPC67988.1"/>
    <property type="molecule type" value="Genomic_DNA"/>
</dbReference>
<keyword evidence="3" id="KW-1185">Reference proteome</keyword>
<gene>
    <name evidence="2" type="ORF">E2C01_062177</name>
</gene>
<reference evidence="2 3" key="1">
    <citation type="submission" date="2019-05" db="EMBL/GenBank/DDBJ databases">
        <title>Another draft genome of Portunus trituberculatus and its Hox gene families provides insights of decapod evolution.</title>
        <authorList>
            <person name="Jeong J.-H."/>
            <person name="Song I."/>
            <person name="Kim S."/>
            <person name="Choi T."/>
            <person name="Kim D."/>
            <person name="Ryu S."/>
            <person name="Kim W."/>
        </authorList>
    </citation>
    <scope>NUCLEOTIDE SEQUENCE [LARGE SCALE GENOMIC DNA]</scope>
    <source>
        <tissue evidence="2">Muscle</tissue>
    </source>
</reference>
<evidence type="ECO:0000313" key="2">
    <source>
        <dbReference type="EMBL" id="MPC67988.1"/>
    </source>
</evidence>
<name>A0A5B7HGD4_PORTR</name>
<dbReference type="Proteomes" id="UP000324222">
    <property type="component" value="Unassembled WGS sequence"/>
</dbReference>
<sequence>MMAWRPPSLSACDLVKYPESFPHAPEIQMAAPRSSQPRQDVLSQRAEAREAMTPRCLLAMEAGRRPVVVMTQGGERTLPSC</sequence>
<feature type="region of interest" description="Disordered" evidence="1">
    <location>
        <begin position="27"/>
        <end position="48"/>
    </location>
</feature>
<evidence type="ECO:0000313" key="3">
    <source>
        <dbReference type="Proteomes" id="UP000324222"/>
    </source>
</evidence>
<accession>A0A5B7HGD4</accession>
<dbReference type="AlphaFoldDB" id="A0A5B7HGD4"/>
<protein>
    <submittedName>
        <fullName evidence="2">Uncharacterized protein</fullName>
    </submittedName>
</protein>
<comment type="caution">
    <text evidence="2">The sequence shown here is derived from an EMBL/GenBank/DDBJ whole genome shotgun (WGS) entry which is preliminary data.</text>
</comment>